<name>A0A4R3M7N8_9HYPH</name>
<gene>
    <name evidence="10" type="ORF">EDC22_107208</name>
</gene>
<evidence type="ECO:0000256" key="7">
    <source>
        <dbReference type="ARBA" id="ARBA00023286"/>
    </source>
</evidence>
<keyword evidence="2" id="KW-0813">Transport</keyword>
<dbReference type="SUPFAM" id="SSF51206">
    <property type="entry name" value="cAMP-binding domain-like"/>
    <property type="match status" value="1"/>
</dbReference>
<dbReference type="PROSITE" id="PS50042">
    <property type="entry name" value="CNMP_BINDING_3"/>
    <property type="match status" value="1"/>
</dbReference>
<evidence type="ECO:0000256" key="5">
    <source>
        <dbReference type="ARBA" id="ARBA00023065"/>
    </source>
</evidence>
<dbReference type="Gene3D" id="2.60.120.10">
    <property type="entry name" value="Jelly Rolls"/>
    <property type="match status" value="1"/>
</dbReference>
<dbReference type="GO" id="GO:0005221">
    <property type="term" value="F:intracellularly cyclic nucleotide-activated monoatomic cation channel activity"/>
    <property type="evidence" value="ECO:0007669"/>
    <property type="project" value="InterPro"/>
</dbReference>
<reference evidence="10 11" key="1">
    <citation type="submission" date="2019-03" db="EMBL/GenBank/DDBJ databases">
        <title>Genomic Encyclopedia of Type Strains, Phase IV (KMG-IV): sequencing the most valuable type-strain genomes for metagenomic binning, comparative biology and taxonomic classification.</title>
        <authorList>
            <person name="Goeker M."/>
        </authorList>
    </citation>
    <scope>NUCLEOTIDE SEQUENCE [LARGE SCALE GENOMIC DNA]</scope>
    <source>
        <strain evidence="10 11">DSM 19345</strain>
    </source>
</reference>
<evidence type="ECO:0000313" key="10">
    <source>
        <dbReference type="EMBL" id="TCT09360.1"/>
    </source>
</evidence>
<proteinExistence type="predicted"/>
<evidence type="ECO:0000256" key="2">
    <source>
        <dbReference type="ARBA" id="ARBA00022448"/>
    </source>
</evidence>
<evidence type="ECO:0000256" key="1">
    <source>
        <dbReference type="ARBA" id="ARBA00004141"/>
    </source>
</evidence>
<dbReference type="RefSeq" id="WP_132807064.1">
    <property type="nucleotide sequence ID" value="NZ_SMAK01000007.1"/>
</dbReference>
<dbReference type="GO" id="GO:0016020">
    <property type="term" value="C:membrane"/>
    <property type="evidence" value="ECO:0007669"/>
    <property type="project" value="UniProtKB-SubCell"/>
</dbReference>
<dbReference type="InterPro" id="IPR050866">
    <property type="entry name" value="CNG_cation_channel"/>
</dbReference>
<dbReference type="InterPro" id="IPR014710">
    <property type="entry name" value="RmlC-like_jellyroll"/>
</dbReference>
<feature type="domain" description="Cyclic nucleotide-binding" evidence="9">
    <location>
        <begin position="15"/>
        <end position="135"/>
    </location>
</feature>
<evidence type="ECO:0000313" key="11">
    <source>
        <dbReference type="Proteomes" id="UP000295678"/>
    </source>
</evidence>
<dbReference type="InterPro" id="IPR000595">
    <property type="entry name" value="cNMP-bd_dom"/>
</dbReference>
<comment type="subcellular location">
    <subcellularLocation>
        <location evidence="1">Membrane</location>
        <topology evidence="1">Multi-pass membrane protein</topology>
    </subcellularLocation>
</comment>
<evidence type="ECO:0000256" key="8">
    <source>
        <dbReference type="ARBA" id="ARBA00023303"/>
    </source>
</evidence>
<dbReference type="InterPro" id="IPR018488">
    <property type="entry name" value="cNMP-bd_CS"/>
</dbReference>
<dbReference type="PANTHER" id="PTHR45638:SF11">
    <property type="entry name" value="CYCLIC NUCLEOTIDE-GATED CATION CHANNEL SUBUNIT A"/>
    <property type="match status" value="1"/>
</dbReference>
<evidence type="ECO:0000256" key="6">
    <source>
        <dbReference type="ARBA" id="ARBA00023136"/>
    </source>
</evidence>
<keyword evidence="5" id="KW-0406">Ion transport</keyword>
<dbReference type="GO" id="GO:0044877">
    <property type="term" value="F:protein-containing complex binding"/>
    <property type="evidence" value="ECO:0007669"/>
    <property type="project" value="TreeGrafter"/>
</dbReference>
<keyword evidence="4" id="KW-1133">Transmembrane helix</keyword>
<keyword evidence="11" id="KW-1185">Reference proteome</keyword>
<evidence type="ECO:0000256" key="3">
    <source>
        <dbReference type="ARBA" id="ARBA00022692"/>
    </source>
</evidence>
<dbReference type="PANTHER" id="PTHR45638">
    <property type="entry name" value="CYCLIC NUCLEOTIDE-GATED CATION CHANNEL SUBUNIT A"/>
    <property type="match status" value="1"/>
</dbReference>
<keyword evidence="7" id="KW-1071">Ligand-gated ion channel</keyword>
<dbReference type="SMART" id="SM00100">
    <property type="entry name" value="cNMP"/>
    <property type="match status" value="1"/>
</dbReference>
<dbReference type="PROSITE" id="PS00889">
    <property type="entry name" value="CNMP_BINDING_2"/>
    <property type="match status" value="1"/>
</dbReference>
<dbReference type="InterPro" id="IPR018490">
    <property type="entry name" value="cNMP-bd_dom_sf"/>
</dbReference>
<comment type="caution">
    <text evidence="10">The sequence shown here is derived from an EMBL/GenBank/DDBJ whole genome shotgun (WGS) entry which is preliminary data.</text>
</comment>
<dbReference type="Pfam" id="PF00027">
    <property type="entry name" value="cNMP_binding"/>
    <property type="match status" value="1"/>
</dbReference>
<dbReference type="EMBL" id="SMAK01000007">
    <property type="protein sequence ID" value="TCT09360.1"/>
    <property type="molecule type" value="Genomic_DNA"/>
</dbReference>
<dbReference type="Proteomes" id="UP000295678">
    <property type="component" value="Unassembled WGS sequence"/>
</dbReference>
<dbReference type="OrthoDB" id="3525895at2"/>
<keyword evidence="3" id="KW-0812">Transmembrane</keyword>
<evidence type="ECO:0000256" key="4">
    <source>
        <dbReference type="ARBA" id="ARBA00022989"/>
    </source>
</evidence>
<protein>
    <submittedName>
        <fullName evidence="10">Cyclic nucleotide-binding protein</fullName>
    </submittedName>
</protein>
<organism evidence="10 11">
    <name type="scientific">Tepidamorphus gemmatus</name>
    <dbReference type="NCBI Taxonomy" id="747076"/>
    <lineage>
        <taxon>Bacteria</taxon>
        <taxon>Pseudomonadati</taxon>
        <taxon>Pseudomonadota</taxon>
        <taxon>Alphaproteobacteria</taxon>
        <taxon>Hyphomicrobiales</taxon>
        <taxon>Tepidamorphaceae</taxon>
        <taxon>Tepidamorphus</taxon>
    </lineage>
</organism>
<accession>A0A4R3M7N8</accession>
<sequence>MSINSEVESLRSIPMFKGIEPAKLRLLAFISERITFRPGEVLCKQGEPGDSAYIILSGMADVLVDTGGGHLRKVAEIRQNDVVGEIAILCDTPRTATVTAASDLVALNISKDNFFKLLKEFPEVSLEVMRVLARRLERTTRDLADVRGKLADIGAA</sequence>
<evidence type="ECO:0000259" key="9">
    <source>
        <dbReference type="PROSITE" id="PS50042"/>
    </source>
</evidence>
<dbReference type="AlphaFoldDB" id="A0A4R3M7N8"/>
<dbReference type="CDD" id="cd00038">
    <property type="entry name" value="CAP_ED"/>
    <property type="match status" value="1"/>
</dbReference>
<dbReference type="PRINTS" id="PR00103">
    <property type="entry name" value="CAMPKINASE"/>
</dbReference>
<keyword evidence="6" id="KW-0472">Membrane</keyword>
<keyword evidence="8" id="KW-0407">Ion channel</keyword>